<dbReference type="Gene3D" id="2.120.10.80">
    <property type="entry name" value="Kelch-type beta propeller"/>
    <property type="match status" value="2"/>
</dbReference>
<dbReference type="VEuPathDB" id="FungiDB:H310_01619"/>
<keyword evidence="1" id="KW-0880">Kelch repeat</keyword>
<keyword evidence="2" id="KW-0677">Repeat</keyword>
<dbReference type="EMBL" id="KI913953">
    <property type="protein sequence ID" value="ETW09193.1"/>
    <property type="molecule type" value="Genomic_DNA"/>
</dbReference>
<dbReference type="AlphaFoldDB" id="A0A024UU46"/>
<dbReference type="RefSeq" id="XP_008862998.1">
    <property type="nucleotide sequence ID" value="XM_008864776.1"/>
</dbReference>
<reference evidence="3" key="1">
    <citation type="submission" date="2013-12" db="EMBL/GenBank/DDBJ databases">
        <title>The Genome Sequence of Aphanomyces invadans NJM9701.</title>
        <authorList>
            <consortium name="The Broad Institute Genomics Platform"/>
            <person name="Russ C."/>
            <person name="Tyler B."/>
            <person name="van West P."/>
            <person name="Dieguez-Uribeondo J."/>
            <person name="Young S.K."/>
            <person name="Zeng Q."/>
            <person name="Gargeya S."/>
            <person name="Fitzgerald M."/>
            <person name="Abouelleil A."/>
            <person name="Alvarado L."/>
            <person name="Chapman S.B."/>
            <person name="Gainer-Dewar J."/>
            <person name="Goldberg J."/>
            <person name="Griggs A."/>
            <person name="Gujja S."/>
            <person name="Hansen M."/>
            <person name="Howarth C."/>
            <person name="Imamovic A."/>
            <person name="Ireland A."/>
            <person name="Larimer J."/>
            <person name="McCowan C."/>
            <person name="Murphy C."/>
            <person name="Pearson M."/>
            <person name="Poon T.W."/>
            <person name="Priest M."/>
            <person name="Roberts A."/>
            <person name="Saif S."/>
            <person name="Shea T."/>
            <person name="Sykes S."/>
            <person name="Wortman J."/>
            <person name="Nusbaum C."/>
            <person name="Birren B."/>
        </authorList>
    </citation>
    <scope>NUCLEOTIDE SEQUENCE [LARGE SCALE GENOMIC DNA]</scope>
    <source>
        <strain evidence="3">NJM9701</strain>
    </source>
</reference>
<dbReference type="InterPro" id="IPR015915">
    <property type="entry name" value="Kelch-typ_b-propeller"/>
</dbReference>
<dbReference type="STRING" id="157072.A0A024UU46"/>
<evidence type="ECO:0008006" key="4">
    <source>
        <dbReference type="Google" id="ProtNLM"/>
    </source>
</evidence>
<organism evidence="3">
    <name type="scientific">Aphanomyces invadans</name>
    <dbReference type="NCBI Taxonomy" id="157072"/>
    <lineage>
        <taxon>Eukaryota</taxon>
        <taxon>Sar</taxon>
        <taxon>Stramenopiles</taxon>
        <taxon>Oomycota</taxon>
        <taxon>Saprolegniomycetes</taxon>
        <taxon>Saprolegniales</taxon>
        <taxon>Verrucalvaceae</taxon>
        <taxon>Aphanomyces</taxon>
    </lineage>
</organism>
<protein>
    <recommendedName>
        <fullName evidence="4">EF-hand domain-containing protein</fullName>
    </recommendedName>
</protein>
<dbReference type="PANTHER" id="PTHR46093:SF18">
    <property type="entry name" value="FIBRONECTIN TYPE-III DOMAIN-CONTAINING PROTEIN"/>
    <property type="match status" value="1"/>
</dbReference>
<proteinExistence type="predicted"/>
<accession>A0A024UU46</accession>
<dbReference type="GeneID" id="20078669"/>
<evidence type="ECO:0000313" key="3">
    <source>
        <dbReference type="EMBL" id="ETW09193.1"/>
    </source>
</evidence>
<dbReference type="eggNOG" id="KOG0379">
    <property type="taxonomic scope" value="Eukaryota"/>
</dbReference>
<dbReference type="Pfam" id="PF01344">
    <property type="entry name" value="Kelch_1"/>
    <property type="match status" value="1"/>
</dbReference>
<gene>
    <name evidence="3" type="ORF">H310_01619</name>
</gene>
<dbReference type="SUPFAM" id="SSF117281">
    <property type="entry name" value="Kelch motif"/>
    <property type="match status" value="1"/>
</dbReference>
<dbReference type="Pfam" id="PF24681">
    <property type="entry name" value="Kelch_KLHDC2_KLHL20_DRC7"/>
    <property type="match status" value="1"/>
</dbReference>
<dbReference type="PANTHER" id="PTHR46093">
    <property type="entry name" value="ACYL-COA-BINDING DOMAIN-CONTAINING PROTEIN 5"/>
    <property type="match status" value="1"/>
</dbReference>
<evidence type="ECO:0000256" key="1">
    <source>
        <dbReference type="ARBA" id="ARBA00022441"/>
    </source>
</evidence>
<name>A0A024UU46_9STRA</name>
<dbReference type="InterPro" id="IPR006652">
    <property type="entry name" value="Kelch_1"/>
</dbReference>
<evidence type="ECO:0000256" key="2">
    <source>
        <dbReference type="ARBA" id="ARBA00022737"/>
    </source>
</evidence>
<sequence length="406" mass="44295">MATRQEVFYFEEIVDGKDGPLDGDEVENIFTLSECKMLNDDIQLPAKRGGATLTAVTSAQGKTLLYLIGGANRAAEAFGDVHVLDWETMRWNQAKPLLESAPFIPRSGHTAVAWGSRIFVFGGANLRIDTVFNDLHVLDTVQMKWLRPIVGGDVPPPRNSHVAVATAHGMVVIGGSSPQVGAMNDVYLLPWPASDGDALRWRRIYPTSTLMSKRELHSACVDGDRILVVGGRSSSGQLCSDLCVLNTDSWTWTITPLPAWQRCAHASGVVGRTRWLHFGGWEGGQDFLSDCWELSLDSSVQSSPACASTSTSRERRRGYRDTSICQMRPVPLQLVVGQPKDPSTCPNQHVIDVAFMDPEETATGLAGRFAHCACVVDESTFVVFGGMTPEADLNDVWVLECNGSRT</sequence>
<dbReference type="OrthoDB" id="10251809at2759"/>